<keyword evidence="1" id="KW-1133">Transmembrane helix</keyword>
<reference evidence="3" key="1">
    <citation type="journal article" date="2019" name="Int. J. Syst. Evol. Microbiol.">
        <title>The Global Catalogue of Microorganisms (GCM) 10K type strain sequencing project: providing services to taxonomists for standard genome sequencing and annotation.</title>
        <authorList>
            <consortium name="The Broad Institute Genomics Platform"/>
            <consortium name="The Broad Institute Genome Sequencing Center for Infectious Disease"/>
            <person name="Wu L."/>
            <person name="Ma J."/>
        </authorList>
    </citation>
    <scope>NUCLEOTIDE SEQUENCE [LARGE SCALE GENOMIC DNA]</scope>
    <source>
        <strain evidence="3">TISTR 1858</strain>
    </source>
</reference>
<evidence type="ECO:0000313" key="3">
    <source>
        <dbReference type="Proteomes" id="UP001597451"/>
    </source>
</evidence>
<evidence type="ECO:0000313" key="2">
    <source>
        <dbReference type="EMBL" id="MFD2627294.1"/>
    </source>
</evidence>
<evidence type="ECO:0000256" key="1">
    <source>
        <dbReference type="SAM" id="Phobius"/>
    </source>
</evidence>
<organism evidence="2 3">
    <name type="scientific">Oceanobacillus kapialis</name>
    <dbReference type="NCBI Taxonomy" id="481353"/>
    <lineage>
        <taxon>Bacteria</taxon>
        <taxon>Bacillati</taxon>
        <taxon>Bacillota</taxon>
        <taxon>Bacilli</taxon>
        <taxon>Bacillales</taxon>
        <taxon>Bacillaceae</taxon>
        <taxon>Oceanobacillus</taxon>
    </lineage>
</organism>
<sequence>MNRTGSMAKFREYLWICYALFSINFTQGTRMSILGVK</sequence>
<proteinExistence type="predicted"/>
<dbReference type="Proteomes" id="UP001597451">
    <property type="component" value="Unassembled WGS sequence"/>
</dbReference>
<keyword evidence="3" id="KW-1185">Reference proteome</keyword>
<feature type="transmembrane region" description="Helical" evidence="1">
    <location>
        <begin position="12"/>
        <end position="33"/>
    </location>
</feature>
<keyword evidence="1" id="KW-0472">Membrane</keyword>
<name>A0ABW5PVA6_9BACI</name>
<keyword evidence="1" id="KW-0812">Transmembrane</keyword>
<gene>
    <name evidence="2" type="ORF">ACFSUN_00650</name>
</gene>
<dbReference type="EMBL" id="JBHUMX010000001">
    <property type="protein sequence ID" value="MFD2627294.1"/>
    <property type="molecule type" value="Genomic_DNA"/>
</dbReference>
<dbReference type="RefSeq" id="WP_379559912.1">
    <property type="nucleotide sequence ID" value="NZ_CP085256.1"/>
</dbReference>
<protein>
    <submittedName>
        <fullName evidence="2">RAxF-45 family protein</fullName>
    </submittedName>
</protein>
<accession>A0ABW5PVA6</accession>
<dbReference type="InterPro" id="IPR048146">
    <property type="entry name" value="RAxF_45-like"/>
</dbReference>
<comment type="caution">
    <text evidence="2">The sequence shown here is derived from an EMBL/GenBank/DDBJ whole genome shotgun (WGS) entry which is preliminary data.</text>
</comment>
<dbReference type="NCBIfam" id="NF041642">
    <property type="entry name" value="RAxF_45"/>
    <property type="match status" value="1"/>
</dbReference>